<proteinExistence type="predicted"/>
<feature type="region of interest" description="Disordered" evidence="1">
    <location>
        <begin position="1"/>
        <end position="23"/>
    </location>
</feature>
<dbReference type="OrthoDB" id="4360040at2759"/>
<sequence length="313" mass="34991">MGELPNTSDIMDEADGQDHERAEDDDYPRYIMKLFSIKKSKHPLMISEEESRMHAVPQQAKDYLRLLEEAGYDFGVEATCRLAADCLIVPAAAQARKNMGLLGTHKTTHLSLPTTPTCHPRGNDDDIRMPLEIYPECDLKTEVQDPLTKETVVVTGRADWAAGYDGRASAETLLLCGEAKQGKTFGEAESQLLVYLAICRHERQKHGKLVPSIQGFRTDSRLYEFQSLSSEGTLYTSYVFDVRDDRQLGIVYNFIIQQIQTAIELSPSTTPVKGSVDEKRKAVTVYAAESFWGVFDPPPAPSEDDELPDDPPF</sequence>
<dbReference type="Proteomes" id="UP000243515">
    <property type="component" value="Unassembled WGS sequence"/>
</dbReference>
<gene>
    <name evidence="2" type="ORF">Egran_07031</name>
</gene>
<evidence type="ECO:0000256" key="1">
    <source>
        <dbReference type="SAM" id="MobiDB-lite"/>
    </source>
</evidence>
<evidence type="ECO:0000313" key="2">
    <source>
        <dbReference type="EMBL" id="OXV05201.1"/>
    </source>
</evidence>
<evidence type="ECO:0000313" key="3">
    <source>
        <dbReference type="Proteomes" id="UP000243515"/>
    </source>
</evidence>
<name>A0A232LM11_9EURO</name>
<comment type="caution">
    <text evidence="2">The sequence shown here is derived from an EMBL/GenBank/DDBJ whole genome shotgun (WGS) entry which is preliminary data.</text>
</comment>
<protein>
    <submittedName>
        <fullName evidence="2">Uncharacterized protein</fullName>
    </submittedName>
</protein>
<dbReference type="EMBL" id="NPHW01007409">
    <property type="protein sequence ID" value="OXV05201.1"/>
    <property type="molecule type" value="Genomic_DNA"/>
</dbReference>
<organism evidence="2 3">
    <name type="scientific">Elaphomyces granulatus</name>
    <dbReference type="NCBI Taxonomy" id="519963"/>
    <lineage>
        <taxon>Eukaryota</taxon>
        <taxon>Fungi</taxon>
        <taxon>Dikarya</taxon>
        <taxon>Ascomycota</taxon>
        <taxon>Pezizomycotina</taxon>
        <taxon>Eurotiomycetes</taxon>
        <taxon>Eurotiomycetidae</taxon>
        <taxon>Eurotiales</taxon>
        <taxon>Elaphomycetaceae</taxon>
        <taxon>Elaphomyces</taxon>
    </lineage>
</organism>
<accession>A0A232LM11</accession>
<dbReference type="AlphaFoldDB" id="A0A232LM11"/>
<reference evidence="2 3" key="1">
    <citation type="journal article" date="2015" name="Environ. Microbiol.">
        <title>Metagenome sequence of Elaphomyces granulatus from sporocarp tissue reveals Ascomycota ectomycorrhizal fingerprints of genome expansion and a Proteobacteria-rich microbiome.</title>
        <authorList>
            <person name="Quandt C.A."/>
            <person name="Kohler A."/>
            <person name="Hesse C.N."/>
            <person name="Sharpton T.J."/>
            <person name="Martin F."/>
            <person name="Spatafora J.W."/>
        </authorList>
    </citation>
    <scope>NUCLEOTIDE SEQUENCE [LARGE SCALE GENOMIC DNA]</scope>
    <source>
        <strain evidence="2 3">OSC145934</strain>
    </source>
</reference>
<keyword evidence="3" id="KW-1185">Reference proteome</keyword>